<proteinExistence type="predicted"/>
<reference evidence="3 4" key="1">
    <citation type="submission" date="2021-01" db="EMBL/GenBank/DDBJ databases">
        <title>WGS of actinomycetes isolated from Thailand.</title>
        <authorList>
            <person name="Thawai C."/>
        </authorList>
    </citation>
    <scope>NUCLEOTIDE SEQUENCE [LARGE SCALE GENOMIC DNA]</scope>
    <source>
        <strain evidence="3 4">CA3R110</strain>
    </source>
</reference>
<protein>
    <submittedName>
        <fullName evidence="3">Uncharacterized protein</fullName>
    </submittedName>
</protein>
<comment type="caution">
    <text evidence="3">The sequence shown here is derived from an EMBL/GenBank/DDBJ whole genome shotgun (WGS) entry which is preliminary data.</text>
</comment>
<sequence>MIIEQVPEADADADVEVGPGEVSSVVPLVLSAKSEVALVAQAGRLADLLEGGSAPALVDVGYSLACARSVFEYRSVVVAGDRVGAVE</sequence>
<evidence type="ECO:0000313" key="3">
    <source>
        <dbReference type="EMBL" id="MBL1121238.1"/>
    </source>
</evidence>
<feature type="non-terminal residue" evidence="3">
    <location>
        <position position="87"/>
    </location>
</feature>
<name>A0ABS1Q998_9ACTN</name>
<dbReference type="Gene3D" id="3.30.70.3290">
    <property type="match status" value="1"/>
</dbReference>
<dbReference type="Proteomes" id="UP000621510">
    <property type="component" value="Unassembled WGS sequence"/>
</dbReference>
<dbReference type="InterPro" id="IPR050091">
    <property type="entry name" value="PKS_NRPS_Biosynth_Enz"/>
</dbReference>
<dbReference type="EMBL" id="JAERRG010000252">
    <property type="protein sequence ID" value="MBL1121238.1"/>
    <property type="molecule type" value="Genomic_DNA"/>
</dbReference>
<dbReference type="RefSeq" id="WP_201858942.1">
    <property type="nucleotide sequence ID" value="NZ_JAERRG010000252.1"/>
</dbReference>
<keyword evidence="4" id="KW-1185">Reference proteome</keyword>
<evidence type="ECO:0000313" key="4">
    <source>
        <dbReference type="Proteomes" id="UP000621510"/>
    </source>
</evidence>
<evidence type="ECO:0000256" key="1">
    <source>
        <dbReference type="ARBA" id="ARBA00022679"/>
    </source>
</evidence>
<accession>A0ABS1Q998</accession>
<gene>
    <name evidence="3" type="ORF">JK364_54840</name>
</gene>
<organism evidence="3 4">
    <name type="scientific">Streptomyces endocoffeicus</name>
    <dbReference type="NCBI Taxonomy" id="2898945"/>
    <lineage>
        <taxon>Bacteria</taxon>
        <taxon>Bacillati</taxon>
        <taxon>Actinomycetota</taxon>
        <taxon>Actinomycetes</taxon>
        <taxon>Kitasatosporales</taxon>
        <taxon>Streptomycetaceae</taxon>
        <taxon>Streptomyces</taxon>
    </lineage>
</organism>
<evidence type="ECO:0000256" key="2">
    <source>
        <dbReference type="ARBA" id="ARBA00023268"/>
    </source>
</evidence>
<dbReference type="PANTHER" id="PTHR43775">
    <property type="entry name" value="FATTY ACID SYNTHASE"/>
    <property type="match status" value="1"/>
</dbReference>
<keyword evidence="2" id="KW-0511">Multifunctional enzyme</keyword>
<keyword evidence="1" id="KW-0808">Transferase</keyword>
<dbReference type="Pfam" id="PF22621">
    <property type="entry name" value="CurL-like_PKS_C"/>
    <property type="match status" value="1"/>
</dbReference>
<dbReference type="PANTHER" id="PTHR43775:SF51">
    <property type="entry name" value="INACTIVE PHENOLPHTHIOCEROL SYNTHESIS POLYKETIDE SYNTHASE TYPE I PKS1-RELATED"/>
    <property type="match status" value="1"/>
</dbReference>